<name>A0ABR7R0A3_9GAMM</name>
<dbReference type="Pfam" id="PF02481">
    <property type="entry name" value="DNA_processg_A"/>
    <property type="match status" value="1"/>
</dbReference>
<dbReference type="Gene3D" id="1.10.10.10">
    <property type="entry name" value="Winged helix-like DNA-binding domain superfamily/Winged helix DNA-binding domain"/>
    <property type="match status" value="1"/>
</dbReference>
<comment type="caution">
    <text evidence="4">The sequence shown here is derived from an EMBL/GenBank/DDBJ whole genome shotgun (WGS) entry which is preliminary data.</text>
</comment>
<dbReference type="PANTHER" id="PTHR43022:SF1">
    <property type="entry name" value="PROTEIN SMF"/>
    <property type="match status" value="1"/>
</dbReference>
<dbReference type="InterPro" id="IPR041614">
    <property type="entry name" value="DprA_WH"/>
</dbReference>
<dbReference type="SUPFAM" id="SSF102405">
    <property type="entry name" value="MCP/YpsA-like"/>
    <property type="match status" value="1"/>
</dbReference>
<accession>A0ABR7R0A3</accession>
<evidence type="ECO:0000259" key="2">
    <source>
        <dbReference type="Pfam" id="PF02481"/>
    </source>
</evidence>
<sequence>MLEHKKPSKLKKYINTSVNDIDDELILRQCQLSKEQIQQFYQFNVQPILDWLNQDNHHLISYYDPAYPEQLKQINNAPLFLFIIGDPLLLATAQLAMVGSRQFTDYGAQWARYFAAELAINGLTITSGLALGIDAISHRGALDVKGKTIAVLGSGLNHIAPKTNYYLARDILANQGAIISEFLPNIQARSEYYPRRNRIISGLSLGTFVVEASPNSGSLITARYALEQNRDVFALPGEIDHLNSGGSHWLIKQGAYLVTKPSDILEHYTNHLNWLKKQTQLYATSSLLHNDILAVINHHAMPIDIIADKTGQTVTDVAIKLVELELEGLVKTVSGGYIKNGALAIDN</sequence>
<dbReference type="PANTHER" id="PTHR43022">
    <property type="entry name" value="PROTEIN SMF"/>
    <property type="match status" value="1"/>
</dbReference>
<evidence type="ECO:0000259" key="3">
    <source>
        <dbReference type="Pfam" id="PF17782"/>
    </source>
</evidence>
<dbReference type="InterPro" id="IPR003488">
    <property type="entry name" value="DprA"/>
</dbReference>
<evidence type="ECO:0000313" key="4">
    <source>
        <dbReference type="EMBL" id="MBC9131893.1"/>
    </source>
</evidence>
<evidence type="ECO:0000313" key="5">
    <source>
        <dbReference type="Proteomes" id="UP000651208"/>
    </source>
</evidence>
<keyword evidence="5" id="KW-1185">Reference proteome</keyword>
<protein>
    <submittedName>
        <fullName evidence="4">DNA-protecting protein DprA</fullName>
    </submittedName>
</protein>
<dbReference type="Gene3D" id="3.40.50.450">
    <property type="match status" value="1"/>
</dbReference>
<dbReference type="InterPro" id="IPR057666">
    <property type="entry name" value="DrpA_SLOG"/>
</dbReference>
<organism evidence="4 5">
    <name type="scientific">Frischella japonica</name>
    <dbReference type="NCBI Taxonomy" id="2741544"/>
    <lineage>
        <taxon>Bacteria</taxon>
        <taxon>Pseudomonadati</taxon>
        <taxon>Pseudomonadota</taxon>
        <taxon>Gammaproteobacteria</taxon>
        <taxon>Orbales</taxon>
        <taxon>Orbaceae</taxon>
        <taxon>Frischella</taxon>
    </lineage>
</organism>
<dbReference type="InterPro" id="IPR036388">
    <property type="entry name" value="WH-like_DNA-bd_sf"/>
</dbReference>
<dbReference type="NCBIfam" id="TIGR00732">
    <property type="entry name" value="dprA"/>
    <property type="match status" value="1"/>
</dbReference>
<proteinExistence type="inferred from homology"/>
<comment type="similarity">
    <text evidence="1">Belongs to the DprA/Smf family.</text>
</comment>
<dbReference type="Pfam" id="PF17782">
    <property type="entry name" value="WHD_DprA"/>
    <property type="match status" value="1"/>
</dbReference>
<gene>
    <name evidence="4" type="primary">dprA</name>
    <name evidence="4" type="ORF">FcAc13_11340</name>
</gene>
<feature type="domain" description="DprA winged helix" evidence="3">
    <location>
        <begin position="279"/>
        <end position="336"/>
    </location>
</feature>
<dbReference type="Proteomes" id="UP000651208">
    <property type="component" value="Unassembled WGS sequence"/>
</dbReference>
<feature type="domain" description="Smf/DprA SLOG" evidence="2">
    <location>
        <begin position="59"/>
        <end position="268"/>
    </location>
</feature>
<dbReference type="EMBL" id="JABURY010000021">
    <property type="protein sequence ID" value="MBC9131893.1"/>
    <property type="molecule type" value="Genomic_DNA"/>
</dbReference>
<reference evidence="4 5" key="1">
    <citation type="submission" date="2020-06" db="EMBL/GenBank/DDBJ databases">
        <title>Frischella cerana isolated from Apis cerana gut homogenate.</title>
        <authorList>
            <person name="Wolter L.A."/>
            <person name="Suenami S."/>
            <person name="Miyazaki R."/>
        </authorList>
    </citation>
    <scope>NUCLEOTIDE SEQUENCE [LARGE SCALE GENOMIC DNA]</scope>
    <source>
        <strain evidence="4 5">Ac13</strain>
    </source>
</reference>
<evidence type="ECO:0000256" key="1">
    <source>
        <dbReference type="ARBA" id="ARBA00006525"/>
    </source>
</evidence>